<accession>A0A8H6SSM0</accession>
<proteinExistence type="predicted"/>
<organism evidence="2 3">
    <name type="scientific">Mycena chlorophos</name>
    <name type="common">Agaric fungus</name>
    <name type="synonym">Agaricus chlorophos</name>
    <dbReference type="NCBI Taxonomy" id="658473"/>
    <lineage>
        <taxon>Eukaryota</taxon>
        <taxon>Fungi</taxon>
        <taxon>Dikarya</taxon>
        <taxon>Basidiomycota</taxon>
        <taxon>Agaricomycotina</taxon>
        <taxon>Agaricomycetes</taxon>
        <taxon>Agaricomycetidae</taxon>
        <taxon>Agaricales</taxon>
        <taxon>Marasmiineae</taxon>
        <taxon>Mycenaceae</taxon>
        <taxon>Mycena</taxon>
    </lineage>
</organism>
<dbReference type="Gene3D" id="1.20.1280.50">
    <property type="match status" value="1"/>
</dbReference>
<evidence type="ECO:0000256" key="1">
    <source>
        <dbReference type="SAM" id="Coils"/>
    </source>
</evidence>
<keyword evidence="1" id="KW-0175">Coiled coil</keyword>
<keyword evidence="3" id="KW-1185">Reference proteome</keyword>
<evidence type="ECO:0000313" key="3">
    <source>
        <dbReference type="Proteomes" id="UP000613580"/>
    </source>
</evidence>
<feature type="coiled-coil region" evidence="1">
    <location>
        <begin position="49"/>
        <end position="76"/>
    </location>
</feature>
<dbReference type="AlphaFoldDB" id="A0A8H6SSM0"/>
<name>A0A8H6SSM0_MYCCL</name>
<dbReference type="Proteomes" id="UP000613580">
    <property type="component" value="Unassembled WGS sequence"/>
</dbReference>
<dbReference type="EMBL" id="JACAZE010000011">
    <property type="protein sequence ID" value="KAF7304335.1"/>
    <property type="molecule type" value="Genomic_DNA"/>
</dbReference>
<evidence type="ECO:0008006" key="4">
    <source>
        <dbReference type="Google" id="ProtNLM"/>
    </source>
</evidence>
<evidence type="ECO:0000313" key="2">
    <source>
        <dbReference type="EMBL" id="KAF7304335.1"/>
    </source>
</evidence>
<reference evidence="2" key="1">
    <citation type="submission" date="2020-05" db="EMBL/GenBank/DDBJ databases">
        <title>Mycena genomes resolve the evolution of fungal bioluminescence.</title>
        <authorList>
            <person name="Tsai I.J."/>
        </authorList>
    </citation>
    <scope>NUCLEOTIDE SEQUENCE</scope>
    <source>
        <strain evidence="2">110903Hualien_Pintung</strain>
    </source>
</reference>
<sequence>MVAIERLFVSNLLPNEAENAEISRFLRSNTTPTEPTALRSTIESSKVDLEAYDTDISALEVALEKAKRQRAALETHVGRCQSIFSPIRTLPTELLLRIFSLCSQELESTFSHDFTSWSHLTPQDHMKQLARIDLLRPSRVCYLWRTTILNTPSLWTAIQVNLTEWVLPSHARKLTPLLEAAVARSGNSPLHLKLRSTAQAYELPGLEFLANTAPRWRALTIWMSSTTSKRLNSLGITLPLLTRLEIHGELLSEVTVFADAPHLQEVTLRRSGSKQPPKLPWSQLRVLNYEDGTAAELAAFMKLVAISENLEAVSIMNLDVSVQPVGLYRVFCEIQSFSITLRNSRDHVSIHATTFLESLLHPLMLSHLRDLRIRMKSRRPLRWSGLGPPFENLLRRSFCADNIACLALHGVIITSSQLFGLFINVPLLEKLYLADLPRDLDIPEKHDLDKDFVVLTDDILCMLSGKASDLPPNGLLPRLRVLCCTTLFQFSADAMREFMVARQPGRTAALEDERRKLDLHLLWHPSRPWTDPHQKTGLETLQVEAHGLENIRFSVGPYREEIFESGNFD</sequence>
<comment type="caution">
    <text evidence="2">The sequence shown here is derived from an EMBL/GenBank/DDBJ whole genome shotgun (WGS) entry which is preliminary data.</text>
</comment>
<dbReference type="OrthoDB" id="3266451at2759"/>
<protein>
    <recommendedName>
        <fullName evidence="4">F-box domain-containing protein</fullName>
    </recommendedName>
</protein>
<gene>
    <name evidence="2" type="ORF">HMN09_00835300</name>
</gene>